<dbReference type="AlphaFoldDB" id="A0A081BQ47"/>
<organism evidence="1">
    <name type="scientific">Candidatus Moduliflexus flocculans</name>
    <dbReference type="NCBI Taxonomy" id="1499966"/>
    <lineage>
        <taxon>Bacteria</taxon>
        <taxon>Candidatus Moduliflexota</taxon>
        <taxon>Candidatus Moduliflexia</taxon>
        <taxon>Candidatus Moduliflexales</taxon>
        <taxon>Candidatus Moduliflexaceae</taxon>
    </lineage>
</organism>
<proteinExistence type="predicted"/>
<protein>
    <recommendedName>
        <fullName evidence="3">DUF2281 domain-containing protein</fullName>
    </recommendedName>
</protein>
<dbReference type="EMBL" id="DF820458">
    <property type="protein sequence ID" value="GAK52513.1"/>
    <property type="molecule type" value="Genomic_DNA"/>
</dbReference>
<evidence type="ECO:0000313" key="2">
    <source>
        <dbReference type="Proteomes" id="UP000030700"/>
    </source>
</evidence>
<dbReference type="STRING" id="1499966.U14_03764"/>
<sequence length="78" mass="8766">MPNISSINQSLVKKIAALTASQQREVLAFLDYLRSNENASFIAYVNERTRQAVQAKERGEHFFSVAELQAEYGSRVSS</sequence>
<gene>
    <name evidence="1" type="ORF">U14_03764</name>
</gene>
<dbReference type="Proteomes" id="UP000030700">
    <property type="component" value="Unassembled WGS sequence"/>
</dbReference>
<evidence type="ECO:0008006" key="3">
    <source>
        <dbReference type="Google" id="ProtNLM"/>
    </source>
</evidence>
<reference evidence="1" key="1">
    <citation type="journal article" date="2015" name="PeerJ">
        <title>First genomic representation of candidate bacterial phylum KSB3 points to enhanced environmental sensing as a trigger of wastewater bulking.</title>
        <authorList>
            <person name="Sekiguchi Y."/>
            <person name="Ohashi A."/>
            <person name="Parks D.H."/>
            <person name="Yamauchi T."/>
            <person name="Tyson G.W."/>
            <person name="Hugenholtz P."/>
        </authorList>
    </citation>
    <scope>NUCLEOTIDE SEQUENCE [LARGE SCALE GENOMIC DNA]</scope>
</reference>
<accession>A0A081BQ47</accession>
<keyword evidence="2" id="KW-1185">Reference proteome</keyword>
<evidence type="ECO:0000313" key="1">
    <source>
        <dbReference type="EMBL" id="GAK52513.1"/>
    </source>
</evidence>
<dbReference type="HOGENOM" id="CLU_2614810_0_0_0"/>
<name>A0A081BQ47_9BACT</name>